<feature type="region of interest" description="Disordered" evidence="1">
    <location>
        <begin position="1"/>
        <end position="49"/>
    </location>
</feature>
<name>A0A183FV91_HELPZ</name>
<evidence type="ECO:0000256" key="1">
    <source>
        <dbReference type="SAM" id="MobiDB-lite"/>
    </source>
</evidence>
<dbReference type="EMBL" id="UZAH01027396">
    <property type="protein sequence ID" value="VDO91272.1"/>
    <property type="molecule type" value="Genomic_DNA"/>
</dbReference>
<organism evidence="3 4">
    <name type="scientific">Heligmosomoides polygyrus</name>
    <name type="common">Parasitic roundworm</name>
    <dbReference type="NCBI Taxonomy" id="6339"/>
    <lineage>
        <taxon>Eukaryota</taxon>
        <taxon>Metazoa</taxon>
        <taxon>Ecdysozoa</taxon>
        <taxon>Nematoda</taxon>
        <taxon>Chromadorea</taxon>
        <taxon>Rhabditida</taxon>
        <taxon>Rhabditina</taxon>
        <taxon>Rhabditomorpha</taxon>
        <taxon>Strongyloidea</taxon>
        <taxon>Heligmosomidae</taxon>
        <taxon>Heligmosomoides</taxon>
    </lineage>
</organism>
<dbReference type="AlphaFoldDB" id="A0A183FV91"/>
<keyword evidence="3" id="KW-1185">Reference proteome</keyword>
<accession>A0A183FV91</accession>
<reference evidence="2 3" key="1">
    <citation type="submission" date="2018-11" db="EMBL/GenBank/DDBJ databases">
        <authorList>
            <consortium name="Pathogen Informatics"/>
        </authorList>
    </citation>
    <scope>NUCLEOTIDE SEQUENCE [LARGE SCALE GENOMIC DNA]</scope>
</reference>
<dbReference type="WBParaSite" id="HPBE_0001219701-mRNA-1">
    <property type="protein sequence ID" value="HPBE_0001219701-mRNA-1"/>
    <property type="gene ID" value="HPBE_0001219701"/>
</dbReference>
<evidence type="ECO:0000313" key="3">
    <source>
        <dbReference type="Proteomes" id="UP000050761"/>
    </source>
</evidence>
<gene>
    <name evidence="2" type="ORF">HPBE_LOCUS12198</name>
</gene>
<proteinExistence type="predicted"/>
<sequence length="126" mass="14111">FWRKPSKRETNSEASATAGERASSASARPFHTVQRSVLHNGTPAPAHRTHSLQQESYFCCHHAACSCQLCKRRYNDDDDDNNERVPLPKSTVVEVLRNKAEQMTMVAEMAEMFAESLSKIDASTGR</sequence>
<accession>A0A3P8D4L0</accession>
<dbReference type="Proteomes" id="UP000050761">
    <property type="component" value="Unassembled WGS sequence"/>
</dbReference>
<protein>
    <submittedName>
        <fullName evidence="4">CBFD_NFYB_HMF domain-containing protein</fullName>
    </submittedName>
</protein>
<reference evidence="4" key="2">
    <citation type="submission" date="2019-09" db="UniProtKB">
        <authorList>
            <consortium name="WormBaseParasite"/>
        </authorList>
    </citation>
    <scope>IDENTIFICATION</scope>
</reference>
<evidence type="ECO:0000313" key="2">
    <source>
        <dbReference type="EMBL" id="VDO91272.1"/>
    </source>
</evidence>
<evidence type="ECO:0000313" key="4">
    <source>
        <dbReference type="WBParaSite" id="HPBE_0001219701-mRNA-1"/>
    </source>
</evidence>